<evidence type="ECO:0000313" key="3">
    <source>
        <dbReference type="Proteomes" id="UP000663792"/>
    </source>
</evidence>
<organism evidence="2 3">
    <name type="scientific">Nakamurella leprariae</name>
    <dbReference type="NCBI Taxonomy" id="2803911"/>
    <lineage>
        <taxon>Bacteria</taxon>
        <taxon>Bacillati</taxon>
        <taxon>Actinomycetota</taxon>
        <taxon>Actinomycetes</taxon>
        <taxon>Nakamurellales</taxon>
        <taxon>Nakamurellaceae</taxon>
        <taxon>Nakamurella</taxon>
    </lineage>
</organism>
<dbReference type="SMART" id="SM00849">
    <property type="entry name" value="Lactamase_B"/>
    <property type="match status" value="1"/>
</dbReference>
<dbReference type="AlphaFoldDB" id="A0A938YIB1"/>
<proteinExistence type="predicted"/>
<dbReference type="CDD" id="cd06262">
    <property type="entry name" value="metallo-hydrolase-like_MBL-fold"/>
    <property type="match status" value="1"/>
</dbReference>
<dbReference type="Pfam" id="PF00753">
    <property type="entry name" value="Lactamase_B"/>
    <property type="match status" value="1"/>
</dbReference>
<dbReference type="Proteomes" id="UP000663792">
    <property type="component" value="Unassembled WGS sequence"/>
</dbReference>
<sequence length="378" mass="40584">MALGDVIRIDDRTVLVVGQEMVIARNQPDVGNALIHRVGELLVMVDTGVTTAFRDALRRAVTTVGDWTDLLLLTSHGHVDHIGNNDLVDDLVAQRGRGGTVTHFVPARDVAQMQDPRDYWERVFDRVAGVVPMPAQPAVVASKVVSLFQPMTPFGRTTRTFEELPLESIRIGSQRSTGWTFADGAVRVLRSQGHCAGHVVVHLRDAGVLHLGDEPNGACGVMVDADQLKLTETWAAAATMIDDGVVTTLTDGHTPGVEDAQQAAARLATLLEQAATLQSRSAELVAHHAELPPADFVGDYTRLLGELDVGGANPNPMFIGMMALNTLRELGWSPDGAVHRPWRPPTARVPERTAVARAAAGVSAGAGLVAWYARGRNR</sequence>
<dbReference type="SUPFAM" id="SSF56281">
    <property type="entry name" value="Metallo-hydrolase/oxidoreductase"/>
    <property type="match status" value="1"/>
</dbReference>
<gene>
    <name evidence="2" type="ORF">JL106_13855</name>
</gene>
<dbReference type="EMBL" id="JAERWK010000017">
    <property type="protein sequence ID" value="MBM9468363.1"/>
    <property type="molecule type" value="Genomic_DNA"/>
</dbReference>
<name>A0A938YIB1_9ACTN</name>
<evidence type="ECO:0000313" key="2">
    <source>
        <dbReference type="EMBL" id="MBM9468363.1"/>
    </source>
</evidence>
<keyword evidence="3" id="KW-1185">Reference proteome</keyword>
<feature type="domain" description="Metallo-beta-lactamase" evidence="1">
    <location>
        <begin position="30"/>
        <end position="253"/>
    </location>
</feature>
<dbReference type="RefSeq" id="WP_205261324.1">
    <property type="nucleotide sequence ID" value="NZ_JAERWK010000017.1"/>
</dbReference>
<comment type="caution">
    <text evidence="2">The sequence shown here is derived from an EMBL/GenBank/DDBJ whole genome shotgun (WGS) entry which is preliminary data.</text>
</comment>
<dbReference type="Gene3D" id="3.60.15.10">
    <property type="entry name" value="Ribonuclease Z/Hydroxyacylglutathione hydrolase-like"/>
    <property type="match status" value="1"/>
</dbReference>
<evidence type="ECO:0000259" key="1">
    <source>
        <dbReference type="SMART" id="SM00849"/>
    </source>
</evidence>
<dbReference type="InterPro" id="IPR036866">
    <property type="entry name" value="RibonucZ/Hydroxyglut_hydro"/>
</dbReference>
<protein>
    <submittedName>
        <fullName evidence="2">MBL fold metallo-hydrolase</fullName>
    </submittedName>
</protein>
<reference evidence="2" key="1">
    <citation type="submission" date="2021-01" db="EMBL/GenBank/DDBJ databases">
        <title>YIM 132084 draft genome.</title>
        <authorList>
            <person name="An D."/>
        </authorList>
    </citation>
    <scope>NUCLEOTIDE SEQUENCE</scope>
    <source>
        <strain evidence="2">YIM 132084</strain>
    </source>
</reference>
<dbReference type="InterPro" id="IPR001279">
    <property type="entry name" value="Metallo-B-lactamas"/>
</dbReference>
<accession>A0A938YIB1</accession>